<gene>
    <name evidence="2" type="ORF">AM588_10008191</name>
</gene>
<feature type="coiled-coil region" evidence="1">
    <location>
        <begin position="69"/>
        <end position="143"/>
    </location>
</feature>
<keyword evidence="2" id="KW-0067">ATP-binding</keyword>
<protein>
    <submittedName>
        <fullName evidence="2">ATP-binding Cassette (ABC) Superfamily</fullName>
    </submittedName>
</protein>
<dbReference type="GO" id="GO:0005524">
    <property type="term" value="F:ATP binding"/>
    <property type="evidence" value="ECO:0007669"/>
    <property type="project" value="UniProtKB-KW"/>
</dbReference>
<proteinExistence type="predicted"/>
<name>A0A0W8DNK4_PHYNI</name>
<dbReference type="Proteomes" id="UP000054636">
    <property type="component" value="Unassembled WGS sequence"/>
</dbReference>
<evidence type="ECO:0000313" key="2">
    <source>
        <dbReference type="EMBL" id="KUF97945.1"/>
    </source>
</evidence>
<accession>A0A0W8DNK4</accession>
<keyword evidence="1" id="KW-0175">Coiled coil</keyword>
<organism evidence="2 3">
    <name type="scientific">Phytophthora nicotianae</name>
    <name type="common">Potato buckeye rot agent</name>
    <name type="synonym">Phytophthora parasitica</name>
    <dbReference type="NCBI Taxonomy" id="4792"/>
    <lineage>
        <taxon>Eukaryota</taxon>
        <taxon>Sar</taxon>
        <taxon>Stramenopiles</taxon>
        <taxon>Oomycota</taxon>
        <taxon>Peronosporomycetes</taxon>
        <taxon>Peronosporales</taxon>
        <taxon>Peronosporaceae</taxon>
        <taxon>Phytophthora</taxon>
    </lineage>
</organism>
<dbReference type="EMBL" id="LNFP01000089">
    <property type="protein sequence ID" value="KUF97945.1"/>
    <property type="molecule type" value="Genomic_DNA"/>
</dbReference>
<keyword evidence="2" id="KW-0547">Nucleotide-binding</keyword>
<evidence type="ECO:0000313" key="3">
    <source>
        <dbReference type="Proteomes" id="UP000054636"/>
    </source>
</evidence>
<evidence type="ECO:0000256" key="1">
    <source>
        <dbReference type="SAM" id="Coils"/>
    </source>
</evidence>
<sequence>MSTVIDLDTLLSNSNVNNSVEWTVDAEDFDLFATESDPEPTRAEIRKWPQALKDMRKLELHRRRMARFRNRRAVKKNDMNEEYRRLEQKLEQRLAALHRNKKCDGNGGIDSVQLQMQQLVLEHESLREEHVKLQQELARFQKLALMIQSARNSVLNDNNVTNSTEMHSEVTVRCIESKWQPVQQQSGFRVHFPQASPSFFFHPFTREEFDDILRCHDKNTARNSSYLAWAGVYLGWKVYHGALTPGKDFLIAHVRCSKRIHCSIDSMMDRLISQDGSSKWPIMPTARDIGVRAEINIQTLQKFDEDTYVIVRNYTGGANFRYMCLVQRSEIELLDGKRKFKFYYVLGDSKANARSRDAELTGQDDVQWVTERGGYSMTLSEVDGSSIDMVFDSLGCFKSEEQALGHFIMFGRIVTRWDQLVFASNLLKF</sequence>
<reference evidence="2 3" key="1">
    <citation type="submission" date="2015-11" db="EMBL/GenBank/DDBJ databases">
        <title>Genomes and virulence difference between two physiological races of Phytophthora nicotianae.</title>
        <authorList>
            <person name="Liu H."/>
            <person name="Ma X."/>
            <person name="Yu H."/>
            <person name="Fang D."/>
            <person name="Li Y."/>
            <person name="Wang X."/>
            <person name="Wang W."/>
            <person name="Dong Y."/>
            <person name="Xiao B."/>
        </authorList>
    </citation>
    <scope>NUCLEOTIDE SEQUENCE [LARGE SCALE GENOMIC DNA]</scope>
    <source>
        <strain evidence="3">race 1</strain>
    </source>
</reference>
<dbReference type="AlphaFoldDB" id="A0A0W8DNK4"/>
<comment type="caution">
    <text evidence="2">The sequence shown here is derived from an EMBL/GenBank/DDBJ whole genome shotgun (WGS) entry which is preliminary data.</text>
</comment>